<sequence length="538" mass="61902">MPVHESTIVIISTRDLVEQAKVIAEQSKITITFPSAIRRVAERAIQARKRFLKWFQQARAEDEEVNKSHEHFIGMLETILDLLKLCYESGKTNNGQCIDTKPKVKETLHIPTNIFDILNMEDITDEDISAPNIKPRISKSTTKSAPVEIYELDMDPEIDVPFIVFCFFEDVHRIQDFAKDTWTSHKNGDLDISTAYLLTNYAWRILENNVGDSYIELLRKSAMAKAVIRYTSPGTMEYDTTREDFIEIWQDIHNSIEHNPIPSMKHTWLSTIHDREVDETVEALAWNIYSMQRKEVKVEVSRMDQQFQPSPKLPKDHISCAAEIGIMEIIKSKNLSTKWIRHSTDPKYFLRQNPMCTGLRTLRLKLSLERAGLEFVLSNGTSFSISHIYNAGQQMNYIKGKGAGLDKFIDANLHDIFMGGRPKTTHEFYNVSKLLEQAHLPMGDMNLEGFTIARSMFRLRELALASQKLPATQTKKLSVHHCTPIRILNELRDFLPGKMQNMDIDYATVTRKCDILMAHINLTLARYGFVTPIMPHKE</sequence>
<evidence type="ECO:0000259" key="1">
    <source>
        <dbReference type="Pfam" id="PF20253"/>
    </source>
</evidence>
<name>A0A9X0AI97_9HELO</name>
<feature type="domain" description="DUF6604" evidence="1">
    <location>
        <begin position="11"/>
        <end position="208"/>
    </location>
</feature>
<dbReference type="Pfam" id="PF20253">
    <property type="entry name" value="DUF6604"/>
    <property type="match status" value="1"/>
</dbReference>
<dbReference type="AlphaFoldDB" id="A0A9X0AI97"/>
<dbReference type="OrthoDB" id="3508433at2759"/>
<evidence type="ECO:0000313" key="2">
    <source>
        <dbReference type="EMBL" id="KAJ8063314.1"/>
    </source>
</evidence>
<dbReference type="InterPro" id="IPR046539">
    <property type="entry name" value="DUF6604"/>
</dbReference>
<evidence type="ECO:0000313" key="3">
    <source>
        <dbReference type="Proteomes" id="UP001152300"/>
    </source>
</evidence>
<gene>
    <name evidence="2" type="ORF">OCU04_008544</name>
</gene>
<accession>A0A9X0AI97</accession>
<keyword evidence="3" id="KW-1185">Reference proteome</keyword>
<protein>
    <recommendedName>
        <fullName evidence="1">DUF6604 domain-containing protein</fullName>
    </recommendedName>
</protein>
<comment type="caution">
    <text evidence="2">The sequence shown here is derived from an EMBL/GenBank/DDBJ whole genome shotgun (WGS) entry which is preliminary data.</text>
</comment>
<dbReference type="Proteomes" id="UP001152300">
    <property type="component" value="Unassembled WGS sequence"/>
</dbReference>
<organism evidence="2 3">
    <name type="scientific">Sclerotinia nivalis</name>
    <dbReference type="NCBI Taxonomy" id="352851"/>
    <lineage>
        <taxon>Eukaryota</taxon>
        <taxon>Fungi</taxon>
        <taxon>Dikarya</taxon>
        <taxon>Ascomycota</taxon>
        <taxon>Pezizomycotina</taxon>
        <taxon>Leotiomycetes</taxon>
        <taxon>Helotiales</taxon>
        <taxon>Sclerotiniaceae</taxon>
        <taxon>Sclerotinia</taxon>
    </lineage>
</organism>
<dbReference type="PANTHER" id="PTHR38795">
    <property type="entry name" value="DUF6604 DOMAIN-CONTAINING PROTEIN"/>
    <property type="match status" value="1"/>
</dbReference>
<proteinExistence type="predicted"/>
<dbReference type="PANTHER" id="PTHR38795:SF1">
    <property type="entry name" value="DUF6604 DOMAIN-CONTAINING PROTEIN"/>
    <property type="match status" value="1"/>
</dbReference>
<reference evidence="2" key="1">
    <citation type="submission" date="2022-11" db="EMBL/GenBank/DDBJ databases">
        <title>Genome Resource of Sclerotinia nivalis Strain SnTB1, a Plant Pathogen Isolated from American Ginseng.</title>
        <authorList>
            <person name="Fan S."/>
        </authorList>
    </citation>
    <scope>NUCLEOTIDE SEQUENCE</scope>
    <source>
        <strain evidence="2">SnTB1</strain>
    </source>
</reference>
<dbReference type="EMBL" id="JAPEIS010000009">
    <property type="protein sequence ID" value="KAJ8063314.1"/>
    <property type="molecule type" value="Genomic_DNA"/>
</dbReference>